<keyword evidence="2" id="KW-1133">Transmembrane helix</keyword>
<feature type="compositionally biased region" description="Polar residues" evidence="1">
    <location>
        <begin position="7"/>
        <end position="20"/>
    </location>
</feature>
<organism evidence="3 4">
    <name type="scientific">Candidatus Woesebacteria bacterium GW2011_GWB1_38_8</name>
    <dbReference type="NCBI Taxonomy" id="1618570"/>
    <lineage>
        <taxon>Bacteria</taxon>
        <taxon>Candidatus Woeseibacteriota</taxon>
    </lineage>
</organism>
<dbReference type="AlphaFoldDB" id="A0A0G0P7J1"/>
<feature type="transmembrane region" description="Helical" evidence="2">
    <location>
        <begin position="151"/>
        <end position="172"/>
    </location>
</feature>
<dbReference type="Proteomes" id="UP000034081">
    <property type="component" value="Unassembled WGS sequence"/>
</dbReference>
<comment type="caution">
    <text evidence="3">The sequence shown here is derived from an EMBL/GenBank/DDBJ whole genome shotgun (WGS) entry which is preliminary data.</text>
</comment>
<dbReference type="EMBL" id="LBVL01000008">
    <property type="protein sequence ID" value="KKQ85271.1"/>
    <property type="molecule type" value="Genomic_DNA"/>
</dbReference>
<keyword evidence="2" id="KW-0812">Transmembrane</keyword>
<protein>
    <submittedName>
        <fullName evidence="3">Uncharacterized protein</fullName>
    </submittedName>
</protein>
<keyword evidence="2" id="KW-0472">Membrane</keyword>
<feature type="region of interest" description="Disordered" evidence="1">
    <location>
        <begin position="1"/>
        <end position="69"/>
    </location>
</feature>
<evidence type="ECO:0000256" key="1">
    <source>
        <dbReference type="SAM" id="MobiDB-lite"/>
    </source>
</evidence>
<feature type="compositionally biased region" description="Low complexity" evidence="1">
    <location>
        <begin position="110"/>
        <end position="125"/>
    </location>
</feature>
<feature type="region of interest" description="Disordered" evidence="1">
    <location>
        <begin position="84"/>
        <end position="140"/>
    </location>
</feature>
<dbReference type="SUPFAM" id="SSF82171">
    <property type="entry name" value="DPP6 N-terminal domain-like"/>
    <property type="match status" value="1"/>
</dbReference>
<evidence type="ECO:0000256" key="2">
    <source>
        <dbReference type="SAM" id="Phobius"/>
    </source>
</evidence>
<sequence length="368" mass="39697">MDDNDKNNNLTGSVPNSNSAAPADWGSPNIPSGPAVPPSSGYNTQQQSNISVPVDVPVNMGGSPESFVQRPMDVSQPLQVPIASTVEEPSTSSSIMPVQEPGHASMANPEASAQPQTTAAQQEPSSTQLPSSLGSESITTRGRNGIRGFKLFMSLAIIIIVVIWGIVFYMYFNNQKNKSDGQNSAVVDNQNSELPEAIPTEIEKPNSDQIKIVNGNVVWENSSGQLVLVSKNDYPQTGITGFARAVLSPDQNNICFESWPPAPEPALYIYNLVSSETKEVSPNRKNCVWTFESNKIIYKNSASSTQSIDIFSFDLATSQESNLTNTSSLEVARRYEIVGLSSDGSKVVCNFEEVGSETGQQDCELSFE</sequence>
<evidence type="ECO:0000313" key="4">
    <source>
        <dbReference type="Proteomes" id="UP000034081"/>
    </source>
</evidence>
<proteinExistence type="predicted"/>
<reference evidence="3 4" key="1">
    <citation type="journal article" date="2015" name="Nature">
        <title>rRNA introns, odd ribosomes, and small enigmatic genomes across a large radiation of phyla.</title>
        <authorList>
            <person name="Brown C.T."/>
            <person name="Hug L.A."/>
            <person name="Thomas B.C."/>
            <person name="Sharon I."/>
            <person name="Castelle C.J."/>
            <person name="Singh A."/>
            <person name="Wilkins M.J."/>
            <person name="Williams K.H."/>
            <person name="Banfield J.F."/>
        </authorList>
    </citation>
    <scope>NUCLEOTIDE SEQUENCE [LARGE SCALE GENOMIC DNA]</scope>
</reference>
<accession>A0A0G0P7J1</accession>
<evidence type="ECO:0000313" key="3">
    <source>
        <dbReference type="EMBL" id="KKQ85271.1"/>
    </source>
</evidence>
<feature type="compositionally biased region" description="Polar residues" evidence="1">
    <location>
        <begin position="126"/>
        <end position="140"/>
    </location>
</feature>
<feature type="compositionally biased region" description="Polar residues" evidence="1">
    <location>
        <begin position="87"/>
        <end position="96"/>
    </location>
</feature>
<gene>
    <name evidence="3" type="ORF">UT08_C0008G0027</name>
</gene>
<dbReference type="InterPro" id="IPR011042">
    <property type="entry name" value="6-blade_b-propeller_TolB-like"/>
</dbReference>
<name>A0A0G0P7J1_9BACT</name>
<dbReference type="Gene3D" id="2.120.10.30">
    <property type="entry name" value="TolB, C-terminal domain"/>
    <property type="match status" value="1"/>
</dbReference>
<feature type="compositionally biased region" description="Polar residues" evidence="1">
    <location>
        <begin position="40"/>
        <end position="51"/>
    </location>
</feature>